<name>A0ABS8VT76_9PROT</name>
<evidence type="ECO:0000313" key="3">
    <source>
        <dbReference type="Proteomes" id="UP001521074"/>
    </source>
</evidence>
<dbReference type="Proteomes" id="UP001521074">
    <property type="component" value="Unassembled WGS sequence"/>
</dbReference>
<dbReference type="EMBL" id="JAJSOJ010000016">
    <property type="protein sequence ID" value="MCE0743366.1"/>
    <property type="molecule type" value="Genomic_DNA"/>
</dbReference>
<accession>A0ABS8VT76</accession>
<protein>
    <submittedName>
        <fullName evidence="2">Helix-turn-helix domain-containing protein</fullName>
    </submittedName>
</protein>
<proteinExistence type="predicted"/>
<evidence type="ECO:0000256" key="1">
    <source>
        <dbReference type="SAM" id="MobiDB-lite"/>
    </source>
</evidence>
<dbReference type="RefSeq" id="WP_232876940.1">
    <property type="nucleotide sequence ID" value="NZ_JAJSOJ010000016.1"/>
</dbReference>
<keyword evidence="3" id="KW-1185">Reference proteome</keyword>
<evidence type="ECO:0000313" key="2">
    <source>
        <dbReference type="EMBL" id="MCE0743366.1"/>
    </source>
</evidence>
<feature type="region of interest" description="Disordered" evidence="1">
    <location>
        <begin position="141"/>
        <end position="161"/>
    </location>
</feature>
<organism evidence="2 3">
    <name type="scientific">Acetobacter sicerae</name>
    <dbReference type="NCBI Taxonomy" id="85325"/>
    <lineage>
        <taxon>Bacteria</taxon>
        <taxon>Pseudomonadati</taxon>
        <taxon>Pseudomonadota</taxon>
        <taxon>Alphaproteobacteria</taxon>
        <taxon>Acetobacterales</taxon>
        <taxon>Acetobacteraceae</taxon>
        <taxon>Acetobacter</taxon>
    </lineage>
</organism>
<comment type="caution">
    <text evidence="2">The sequence shown here is derived from an EMBL/GenBank/DDBJ whole genome shotgun (WGS) entry which is preliminary data.</text>
</comment>
<sequence length="161" mass="18207">MTAKNTFHFPEKTSHDERNYTKEVLLMAFLDKKPGEIIKYNELKQLTNMDITGDQNWILQWVLRAALNKHNIYFENVRGVGYQRSVARDLAKSGKRAVSHIQRTSKKAGRIMDTADRKDLSTDQALEHDAQRGVIAAIQAASRNRKSAPQSAANADPEVTL</sequence>
<reference evidence="2 3" key="1">
    <citation type="submission" date="2021-12" db="EMBL/GenBank/DDBJ databases">
        <title>Genome sequence of Acetobacter sicerae DmPark20a_162.</title>
        <authorList>
            <person name="Chaston J.M."/>
        </authorList>
    </citation>
    <scope>NUCLEOTIDE SEQUENCE [LARGE SCALE GENOMIC DNA]</scope>
    <source>
        <strain evidence="2 3">DmPark20a_162</strain>
    </source>
</reference>
<gene>
    <name evidence="2" type="ORF">LWC05_05600</name>
</gene>